<protein>
    <recommendedName>
        <fullName evidence="3">ATP-binding protein</fullName>
    </recommendedName>
</protein>
<dbReference type="EMBL" id="BONR01000002">
    <property type="protein sequence ID" value="GIG54342.1"/>
    <property type="molecule type" value="Genomic_DNA"/>
</dbReference>
<evidence type="ECO:0000313" key="2">
    <source>
        <dbReference type="Proteomes" id="UP000652354"/>
    </source>
</evidence>
<reference evidence="1" key="1">
    <citation type="submission" date="2021-01" db="EMBL/GenBank/DDBJ databases">
        <title>Whole genome shotgun sequence of Demequina activiva NBRC 110675.</title>
        <authorList>
            <person name="Komaki H."/>
            <person name="Tamura T."/>
        </authorList>
    </citation>
    <scope>NUCLEOTIDE SEQUENCE</scope>
    <source>
        <strain evidence="1">NBRC 110675</strain>
    </source>
</reference>
<dbReference type="Gene3D" id="3.40.50.300">
    <property type="entry name" value="P-loop containing nucleotide triphosphate hydrolases"/>
    <property type="match status" value="1"/>
</dbReference>
<sequence length="155" mass="16780">MTTLHLLTGLPGSGKTHYAAQLLARESGRHVAMDDAVLARGLSLVDYEARFALQPEVEATIPPLLASGVTVVAEFGSWSREERDRLRALAHGTGARTVLHFVDMPVDVCIARVLQRGGDDAQALADTVLRDSAHLYERPTEDEGAAYDAFEIVRG</sequence>
<organism evidence="1 2">
    <name type="scientific">Demequina activiva</name>
    <dbReference type="NCBI Taxonomy" id="1582364"/>
    <lineage>
        <taxon>Bacteria</taxon>
        <taxon>Bacillati</taxon>
        <taxon>Actinomycetota</taxon>
        <taxon>Actinomycetes</taxon>
        <taxon>Micrococcales</taxon>
        <taxon>Demequinaceae</taxon>
        <taxon>Demequina</taxon>
    </lineage>
</organism>
<dbReference type="RefSeq" id="WP_203654041.1">
    <property type="nucleotide sequence ID" value="NZ_BONR01000002.1"/>
</dbReference>
<dbReference type="AlphaFoldDB" id="A0A919UG10"/>
<dbReference type="Proteomes" id="UP000652354">
    <property type="component" value="Unassembled WGS sequence"/>
</dbReference>
<dbReference type="SUPFAM" id="SSF52540">
    <property type="entry name" value="P-loop containing nucleoside triphosphate hydrolases"/>
    <property type="match status" value="1"/>
</dbReference>
<dbReference type="Pfam" id="PF13671">
    <property type="entry name" value="AAA_33"/>
    <property type="match status" value="1"/>
</dbReference>
<comment type="caution">
    <text evidence="1">The sequence shown here is derived from an EMBL/GenBank/DDBJ whole genome shotgun (WGS) entry which is preliminary data.</text>
</comment>
<dbReference type="InterPro" id="IPR027417">
    <property type="entry name" value="P-loop_NTPase"/>
</dbReference>
<keyword evidence="2" id="KW-1185">Reference proteome</keyword>
<accession>A0A919UG10</accession>
<proteinExistence type="predicted"/>
<evidence type="ECO:0000313" key="1">
    <source>
        <dbReference type="EMBL" id="GIG54342.1"/>
    </source>
</evidence>
<name>A0A919UG10_9MICO</name>
<evidence type="ECO:0008006" key="3">
    <source>
        <dbReference type="Google" id="ProtNLM"/>
    </source>
</evidence>
<gene>
    <name evidence="1" type="ORF">Dac01nite_10940</name>
</gene>